<dbReference type="InterPro" id="IPR001173">
    <property type="entry name" value="Glyco_trans_2-like"/>
</dbReference>
<dbReference type="PROSITE" id="PS50005">
    <property type="entry name" value="TPR"/>
    <property type="match status" value="1"/>
</dbReference>
<dbReference type="Gene3D" id="3.90.550.10">
    <property type="entry name" value="Spore Coat Polysaccharide Biosynthesis Protein SpsA, Chain A"/>
    <property type="match status" value="1"/>
</dbReference>
<evidence type="ECO:0000256" key="1">
    <source>
        <dbReference type="ARBA" id="ARBA00006739"/>
    </source>
</evidence>
<keyword evidence="2" id="KW-0802">TPR repeat</keyword>
<protein>
    <submittedName>
        <fullName evidence="4">Glycosyltransferase</fullName>
    </submittedName>
</protein>
<comment type="caution">
    <text evidence="4">The sequence shown here is derived from an EMBL/GenBank/DDBJ whole genome shotgun (WGS) entry which is preliminary data.</text>
</comment>
<dbReference type="InterPro" id="IPR011990">
    <property type="entry name" value="TPR-like_helical_dom_sf"/>
</dbReference>
<keyword evidence="4" id="KW-0808">Transferase</keyword>
<dbReference type="SUPFAM" id="SSF48452">
    <property type="entry name" value="TPR-like"/>
    <property type="match status" value="1"/>
</dbReference>
<dbReference type="OrthoDB" id="9815829at2"/>
<dbReference type="RefSeq" id="WP_136369630.1">
    <property type="nucleotide sequence ID" value="NZ_SSOB01000010.1"/>
</dbReference>
<dbReference type="InterPro" id="IPR019734">
    <property type="entry name" value="TPR_rpt"/>
</dbReference>
<dbReference type="GO" id="GO:0016758">
    <property type="term" value="F:hexosyltransferase activity"/>
    <property type="evidence" value="ECO:0007669"/>
    <property type="project" value="UniProtKB-ARBA"/>
</dbReference>
<comment type="similarity">
    <text evidence="1">Belongs to the glycosyltransferase 2 family.</text>
</comment>
<sequence>MGEPRSTVSVVMAVHNGENYLARALRSLEEQSTRPDEIIVVDDGSTDQTARIVQSFPNVKYIYQNNHGPSKARNRAIGEATGDYIAIQDADDVSLYPRIATQLEVLDRNVTVGIVYCDAFIVDAEESILNKVESEEIHQRQEDFAVTLLNRQIIPCMPAIMGRRECFLQVPYPEHLKHAEDYWLSIEMAKLFKFHYIKEPLYLYRRHEGNLTNQHHNQLKAEVDVVKRLGMEEIQRMVNRSFFETSAKEMLLAQILVKISEFQAAIQILKKADESSLTHYMLGVCHYNLNDFNNSYAHFDAASALDMNMAEAYNNSGCCLVRLGRIEEAEVRFRTALTIRANYLDAKRNITELEKGCHSIRLTQRTLRKILNEYQ</sequence>
<dbReference type="InterPro" id="IPR029044">
    <property type="entry name" value="Nucleotide-diphossugar_trans"/>
</dbReference>
<dbReference type="Gene3D" id="1.25.40.10">
    <property type="entry name" value="Tetratricopeptide repeat domain"/>
    <property type="match status" value="1"/>
</dbReference>
<keyword evidence="5" id="KW-1185">Reference proteome</keyword>
<name>A0A4S4C516_9BACL</name>
<evidence type="ECO:0000313" key="5">
    <source>
        <dbReference type="Proteomes" id="UP000310636"/>
    </source>
</evidence>
<dbReference type="Pfam" id="PF00535">
    <property type="entry name" value="Glycos_transf_2"/>
    <property type="match status" value="1"/>
</dbReference>
<dbReference type="Pfam" id="PF13181">
    <property type="entry name" value="TPR_8"/>
    <property type="match status" value="1"/>
</dbReference>
<dbReference type="PANTHER" id="PTHR22916:SF3">
    <property type="entry name" value="UDP-GLCNAC:BETAGAL BETA-1,3-N-ACETYLGLUCOSAMINYLTRANSFERASE-LIKE PROTEIN 1"/>
    <property type="match status" value="1"/>
</dbReference>
<evidence type="ECO:0000256" key="2">
    <source>
        <dbReference type="PROSITE-ProRule" id="PRU00339"/>
    </source>
</evidence>
<evidence type="ECO:0000259" key="3">
    <source>
        <dbReference type="Pfam" id="PF00535"/>
    </source>
</evidence>
<organism evidence="4 5">
    <name type="scientific">Cohnella fermenti</name>
    <dbReference type="NCBI Taxonomy" id="2565925"/>
    <lineage>
        <taxon>Bacteria</taxon>
        <taxon>Bacillati</taxon>
        <taxon>Bacillota</taxon>
        <taxon>Bacilli</taxon>
        <taxon>Bacillales</taxon>
        <taxon>Paenibacillaceae</taxon>
        <taxon>Cohnella</taxon>
    </lineage>
</organism>
<proteinExistence type="inferred from homology"/>
<dbReference type="AlphaFoldDB" id="A0A4S4C516"/>
<dbReference type="SUPFAM" id="SSF53448">
    <property type="entry name" value="Nucleotide-diphospho-sugar transferases"/>
    <property type="match status" value="1"/>
</dbReference>
<feature type="repeat" description="TPR" evidence="2">
    <location>
        <begin position="310"/>
        <end position="343"/>
    </location>
</feature>
<gene>
    <name evidence="4" type="ORF">E6C55_09920</name>
</gene>
<evidence type="ECO:0000313" key="4">
    <source>
        <dbReference type="EMBL" id="THF80791.1"/>
    </source>
</evidence>
<dbReference type="EMBL" id="SSOB01000010">
    <property type="protein sequence ID" value="THF80791.1"/>
    <property type="molecule type" value="Genomic_DNA"/>
</dbReference>
<dbReference type="PANTHER" id="PTHR22916">
    <property type="entry name" value="GLYCOSYLTRANSFERASE"/>
    <property type="match status" value="1"/>
</dbReference>
<dbReference type="Proteomes" id="UP000310636">
    <property type="component" value="Unassembled WGS sequence"/>
</dbReference>
<accession>A0A4S4C516</accession>
<feature type="domain" description="Glycosyltransferase 2-like" evidence="3">
    <location>
        <begin position="9"/>
        <end position="115"/>
    </location>
</feature>
<dbReference type="SMART" id="SM00028">
    <property type="entry name" value="TPR"/>
    <property type="match status" value="2"/>
</dbReference>
<reference evidence="4 5" key="1">
    <citation type="submission" date="2019-04" db="EMBL/GenBank/DDBJ databases">
        <title>Cohnella sp. nov. isolated from preserved vegetables.</title>
        <authorList>
            <person name="Lin S.-Y."/>
            <person name="Hung M.-H."/>
            <person name="Young C.-C."/>
        </authorList>
    </citation>
    <scope>NUCLEOTIDE SEQUENCE [LARGE SCALE GENOMIC DNA]</scope>
    <source>
        <strain evidence="4 5">CC-MHH1044</strain>
    </source>
</reference>